<proteinExistence type="predicted"/>
<dbReference type="AlphaFoldDB" id="A0A2M4D5F8"/>
<accession>A0A2M4D5F8</accession>
<keyword evidence="1" id="KW-0812">Transmembrane</keyword>
<name>A0A2M4D5F8_ANODA</name>
<keyword evidence="1" id="KW-0472">Membrane</keyword>
<protein>
    <submittedName>
        <fullName evidence="2">Uncharacterized protein</fullName>
    </submittedName>
</protein>
<reference evidence="2" key="1">
    <citation type="submission" date="2018-01" db="EMBL/GenBank/DDBJ databases">
        <title>An insight into the sialome of Amazonian anophelines.</title>
        <authorList>
            <person name="Ribeiro J.M."/>
            <person name="Scarpassa V."/>
            <person name="Calvo E."/>
        </authorList>
    </citation>
    <scope>NUCLEOTIDE SEQUENCE</scope>
</reference>
<sequence>MLLVLFLLKVSPFFLFDCSFSYLSLCLSVPTHAMFSLFLFNVSYHLPASEVKCCWFVDFCTSCTRPSSLSLSGPVNRYRSQHALHLQWHTIVLEKLKTK</sequence>
<evidence type="ECO:0000313" key="2">
    <source>
        <dbReference type="EMBL" id="MBW72318.1"/>
    </source>
</evidence>
<feature type="transmembrane region" description="Helical" evidence="1">
    <location>
        <begin position="20"/>
        <end position="42"/>
    </location>
</feature>
<organism evidence="2">
    <name type="scientific">Anopheles darlingi</name>
    <name type="common">Mosquito</name>
    <dbReference type="NCBI Taxonomy" id="43151"/>
    <lineage>
        <taxon>Eukaryota</taxon>
        <taxon>Metazoa</taxon>
        <taxon>Ecdysozoa</taxon>
        <taxon>Arthropoda</taxon>
        <taxon>Hexapoda</taxon>
        <taxon>Insecta</taxon>
        <taxon>Pterygota</taxon>
        <taxon>Neoptera</taxon>
        <taxon>Endopterygota</taxon>
        <taxon>Diptera</taxon>
        <taxon>Nematocera</taxon>
        <taxon>Culicoidea</taxon>
        <taxon>Culicidae</taxon>
        <taxon>Anophelinae</taxon>
        <taxon>Anopheles</taxon>
    </lineage>
</organism>
<keyword evidence="1" id="KW-1133">Transmembrane helix</keyword>
<evidence type="ECO:0000256" key="1">
    <source>
        <dbReference type="SAM" id="Phobius"/>
    </source>
</evidence>
<dbReference type="EMBL" id="GGFL01008140">
    <property type="protein sequence ID" value="MBW72318.1"/>
    <property type="molecule type" value="Transcribed_RNA"/>
</dbReference>